<feature type="domain" description="VWFA" evidence="11">
    <location>
        <begin position="89"/>
        <end position="287"/>
    </location>
</feature>
<evidence type="ECO:0000259" key="10">
    <source>
        <dbReference type="PROSITE" id="PS50199"/>
    </source>
</evidence>
<dbReference type="PROSITE" id="PS01358">
    <property type="entry name" value="ZF_RANBP2_1"/>
    <property type="match status" value="1"/>
</dbReference>
<proteinExistence type="predicted"/>
<evidence type="ECO:0000256" key="3">
    <source>
        <dbReference type="ARBA" id="ARBA00022723"/>
    </source>
</evidence>
<evidence type="ECO:0000256" key="6">
    <source>
        <dbReference type="ARBA" id="ARBA00022777"/>
    </source>
</evidence>
<dbReference type="SUPFAM" id="SSF90209">
    <property type="entry name" value="Ran binding protein zinc finger-like"/>
    <property type="match status" value="1"/>
</dbReference>
<dbReference type="SMART" id="SM00547">
    <property type="entry name" value="ZnF_RBZ"/>
    <property type="match status" value="1"/>
</dbReference>
<keyword evidence="2" id="KW-0808">Transferase</keyword>
<evidence type="ECO:0000256" key="2">
    <source>
        <dbReference type="ARBA" id="ARBA00022679"/>
    </source>
</evidence>
<dbReference type="PROSITE" id="PS50234">
    <property type="entry name" value="VWFA"/>
    <property type="match status" value="1"/>
</dbReference>
<evidence type="ECO:0000256" key="4">
    <source>
        <dbReference type="ARBA" id="ARBA00022741"/>
    </source>
</evidence>
<dbReference type="CDD" id="cd00198">
    <property type="entry name" value="vWFA"/>
    <property type="match status" value="1"/>
</dbReference>
<organism evidence="13 14">
    <name type="scientific">Triparma retinervis</name>
    <dbReference type="NCBI Taxonomy" id="2557542"/>
    <lineage>
        <taxon>Eukaryota</taxon>
        <taxon>Sar</taxon>
        <taxon>Stramenopiles</taxon>
        <taxon>Ochrophyta</taxon>
        <taxon>Bolidophyceae</taxon>
        <taxon>Parmales</taxon>
        <taxon>Triparmaceae</taxon>
        <taxon>Triparma</taxon>
    </lineage>
</organism>
<comment type="caution">
    <text evidence="13">The sequence shown here is derived from an EMBL/GenBank/DDBJ whole genome shotgun (WGS) entry which is preliminary data.</text>
</comment>
<dbReference type="Gene3D" id="3.40.50.410">
    <property type="entry name" value="von Willebrand factor, type A domain"/>
    <property type="match status" value="1"/>
</dbReference>
<dbReference type="SMART" id="SM00811">
    <property type="entry name" value="Alpha_kinase"/>
    <property type="match status" value="1"/>
</dbReference>
<evidence type="ECO:0000259" key="11">
    <source>
        <dbReference type="PROSITE" id="PS50234"/>
    </source>
</evidence>
<dbReference type="PANTHER" id="PTHR45992">
    <property type="entry name" value="EUKARYOTIC ELONGATION FACTOR 2 KINASE-RELATED"/>
    <property type="match status" value="1"/>
</dbReference>
<dbReference type="SUPFAM" id="SSF56112">
    <property type="entry name" value="Protein kinase-like (PK-like)"/>
    <property type="match status" value="2"/>
</dbReference>
<dbReference type="Gene3D" id="3.20.200.10">
    <property type="entry name" value="MHCK/EF2 kinase"/>
    <property type="match status" value="1"/>
</dbReference>
<dbReference type="SUPFAM" id="SSF53300">
    <property type="entry name" value="vWA-like"/>
    <property type="match status" value="1"/>
</dbReference>
<evidence type="ECO:0000256" key="1">
    <source>
        <dbReference type="ARBA" id="ARBA00022527"/>
    </source>
</evidence>
<dbReference type="InterPro" id="IPR002035">
    <property type="entry name" value="VWF_A"/>
</dbReference>
<dbReference type="PROSITE" id="PS50199">
    <property type="entry name" value="ZF_RANBP2_2"/>
    <property type="match status" value="1"/>
</dbReference>
<dbReference type="AlphaFoldDB" id="A0A9W7A4B6"/>
<evidence type="ECO:0000256" key="9">
    <source>
        <dbReference type="PROSITE-ProRule" id="PRU00322"/>
    </source>
</evidence>
<protein>
    <recommendedName>
        <fullName evidence="15">Alpha-type protein kinase domain-containing protein</fullName>
    </recommendedName>
</protein>
<feature type="domain" description="Alpha-type protein kinase" evidence="12">
    <location>
        <begin position="424"/>
        <end position="738"/>
    </location>
</feature>
<keyword evidence="7" id="KW-0862">Zinc</keyword>
<dbReference type="InterPro" id="IPR051852">
    <property type="entry name" value="Alpha-type_PK"/>
</dbReference>
<dbReference type="CDD" id="cd19757">
    <property type="entry name" value="Bbox1"/>
    <property type="match status" value="1"/>
</dbReference>
<keyword evidence="8" id="KW-0067">ATP-binding</keyword>
<dbReference type="PANTHER" id="PTHR45992:SF11">
    <property type="entry name" value="ALPHA-TYPE PROTEIN KINASE DOMAIN-CONTAINING PROTEIN"/>
    <property type="match status" value="1"/>
</dbReference>
<keyword evidence="14" id="KW-1185">Reference proteome</keyword>
<evidence type="ECO:0000256" key="5">
    <source>
        <dbReference type="ARBA" id="ARBA00022771"/>
    </source>
</evidence>
<dbReference type="Pfam" id="PF02816">
    <property type="entry name" value="Alpha_kinase"/>
    <property type="match status" value="2"/>
</dbReference>
<evidence type="ECO:0000259" key="12">
    <source>
        <dbReference type="PROSITE" id="PS51158"/>
    </source>
</evidence>
<keyword evidence="4" id="KW-0547">Nucleotide-binding</keyword>
<dbReference type="Proteomes" id="UP001165082">
    <property type="component" value="Unassembled WGS sequence"/>
</dbReference>
<dbReference type="InterPro" id="IPR036465">
    <property type="entry name" value="vWFA_dom_sf"/>
</dbReference>
<dbReference type="GO" id="GO:0008270">
    <property type="term" value="F:zinc ion binding"/>
    <property type="evidence" value="ECO:0007669"/>
    <property type="project" value="UniProtKB-KW"/>
</dbReference>
<keyword evidence="6" id="KW-0418">Kinase</keyword>
<evidence type="ECO:0008006" key="15">
    <source>
        <dbReference type="Google" id="ProtNLM"/>
    </source>
</evidence>
<reference evidence="13" key="1">
    <citation type="submission" date="2022-07" db="EMBL/GenBank/DDBJ databases">
        <title>Genome analysis of Parmales, a sister group of diatoms, reveals the evolutionary specialization of diatoms from phago-mixotrophs to photoautotrophs.</title>
        <authorList>
            <person name="Ban H."/>
            <person name="Sato S."/>
            <person name="Yoshikawa S."/>
            <person name="Kazumasa Y."/>
            <person name="Nakamura Y."/>
            <person name="Ichinomiya M."/>
            <person name="Saitoh K."/>
            <person name="Sato N."/>
            <person name="Blanc-Mathieu R."/>
            <person name="Endo H."/>
            <person name="Kuwata A."/>
            <person name="Ogata H."/>
        </authorList>
    </citation>
    <scope>NUCLEOTIDE SEQUENCE</scope>
</reference>
<dbReference type="InterPro" id="IPR004166">
    <property type="entry name" value="a-kinase_dom"/>
</dbReference>
<keyword evidence="3" id="KW-0479">Metal-binding</keyword>
<feature type="domain" description="RanBP2-type" evidence="10">
    <location>
        <begin position="746"/>
        <end position="775"/>
    </location>
</feature>
<dbReference type="GO" id="GO:0004674">
    <property type="term" value="F:protein serine/threonine kinase activity"/>
    <property type="evidence" value="ECO:0007669"/>
    <property type="project" value="UniProtKB-KW"/>
</dbReference>
<dbReference type="OrthoDB" id="301415at2759"/>
<evidence type="ECO:0000256" key="8">
    <source>
        <dbReference type="ARBA" id="ARBA00022840"/>
    </source>
</evidence>
<dbReference type="InterPro" id="IPR001876">
    <property type="entry name" value="Znf_RanBP2"/>
</dbReference>
<dbReference type="Gene3D" id="4.10.1060.10">
    <property type="entry name" value="Zinc finger, RanBP2-type"/>
    <property type="match status" value="1"/>
</dbReference>
<evidence type="ECO:0000313" key="13">
    <source>
        <dbReference type="EMBL" id="GMH62438.1"/>
    </source>
</evidence>
<keyword evidence="1" id="KW-0723">Serine/threonine-protein kinase</keyword>
<evidence type="ECO:0000256" key="7">
    <source>
        <dbReference type="ARBA" id="ARBA00022833"/>
    </source>
</evidence>
<dbReference type="GO" id="GO:0005524">
    <property type="term" value="F:ATP binding"/>
    <property type="evidence" value="ECO:0007669"/>
    <property type="project" value="UniProtKB-KW"/>
</dbReference>
<accession>A0A9W7A4B6</accession>
<evidence type="ECO:0000313" key="14">
    <source>
        <dbReference type="Proteomes" id="UP001165082"/>
    </source>
</evidence>
<dbReference type="PROSITE" id="PS51158">
    <property type="entry name" value="ALPHA_KINASE"/>
    <property type="match status" value="1"/>
</dbReference>
<keyword evidence="5 9" id="KW-0863">Zinc-finger</keyword>
<dbReference type="InterPro" id="IPR011009">
    <property type="entry name" value="Kinase-like_dom_sf"/>
</dbReference>
<dbReference type="InterPro" id="IPR036443">
    <property type="entry name" value="Znf_RanBP2_sf"/>
</dbReference>
<gene>
    <name evidence="13" type="ORF">TrRE_jg9614</name>
</gene>
<dbReference type="EMBL" id="BRXZ01001104">
    <property type="protein sequence ID" value="GMH62438.1"/>
    <property type="molecule type" value="Genomic_DNA"/>
</dbReference>
<name>A0A9W7A4B6_9STRA</name>
<sequence length="780" mass="87789">MKEAGKSHGRRKYTFGGVCFISCKRNGKPVEITSFPSADRASSLSGTKVSDPEIVHKLPSTDPKIVLEKSCNPTSPFATSLPLQKWTSHTVLVVDMSGSMRRDDLNGARCRSDGVWLVLARDHVKRQLDLKSAGPTDMISIVLMMADAEVLCSFAPMSYHLFNLLVDMREFRTKRPAGPGNYLPALEKAEELLEVNSLGTCALSLLILSDGRPSDRGNFKERMGNVAAHFGRRLSLSCIGMASPDDDDENWNVLKSLVDEAKSYGSIASFNQPSMNQNSLSCIVSSLATSLTETKTEITDLKTGKARIIKDVRRERINAGDDENLTENWKVYASDDSYGQYVDSSYVWSSNLDMNDFATIQDGRCFGCYSSTLVTWSLGRSYTCQQWGTCQQCGTVFCDKCSNLYHKHIKGLAVNGESCMGTERKMRKGRMISNTETLMRTWRVAYKIPIFGEGAERIVHKFRFLDNANEFIGPVMVAKESRFAVESDEHSRDFHKEFVRTQSIANRYAQMFNASIEDLANRSSELRSRPIATVQFLTPMVVELMPRKELLVEPYLYGDYVKFNNNMGWVKGQPRENKKKEADSLADRLAGLGDDSQLAESAELGLPMIIEEESEEEDSDGEAEAEDLFSDYRANSIGSKFELQQSDVPHAFSHYTYHKSKGKFLVVDLQGVFEEKPYPQHSVFRLTDPVIHKKKSKNNGGYRKWSFGRTDRGVKGMRAFFETHKCSDTCRILGLPEGMKMRRVIFPGDWTCPACHFNNFKSRTQCFKCFNIKDAAPTGY</sequence>